<keyword evidence="2" id="KW-1185">Reference proteome</keyword>
<organism evidence="1 2">
    <name type="scientific">Pseudoalteromonas undina</name>
    <dbReference type="NCBI Taxonomy" id="43660"/>
    <lineage>
        <taxon>Bacteria</taxon>
        <taxon>Pseudomonadati</taxon>
        <taxon>Pseudomonadota</taxon>
        <taxon>Gammaproteobacteria</taxon>
        <taxon>Alteromonadales</taxon>
        <taxon>Pseudoalteromonadaceae</taxon>
        <taxon>Pseudoalteromonas</taxon>
    </lineage>
</organism>
<dbReference type="Proteomes" id="UP001374952">
    <property type="component" value="Unassembled WGS sequence"/>
</dbReference>
<accession>A0ACC6R436</accession>
<sequence>MDIHEALLKIESFKSDSLKNKLSRLEGLSVGMSDYKATHFCEEQGLDLELMLSARRIKAAAAQIDEVIHSVGILQSLPHILEHDELVEYVSLGAGNTGKKFDLETNKRVAEFKFIDWQPKSNTIRENGIFKDFYGLAEHQTHKQKELYVIGTHHVQKFLNSGRALSSILSKQPKILSEIDNKYGDDVQVARDYYQLHRHNVSICDVSNIIALIDSGDANACI</sequence>
<evidence type="ECO:0000313" key="2">
    <source>
        <dbReference type="Proteomes" id="UP001374952"/>
    </source>
</evidence>
<gene>
    <name evidence="1" type="ORF">V6250_06515</name>
</gene>
<evidence type="ECO:0000313" key="1">
    <source>
        <dbReference type="EMBL" id="MEL0603813.1"/>
    </source>
</evidence>
<name>A0ACC6R436_9GAMM</name>
<reference evidence="1" key="1">
    <citation type="submission" date="2024-02" db="EMBL/GenBank/DDBJ databases">
        <title>Bacteria isolated from the canopy kelp, Nereocystis luetkeana.</title>
        <authorList>
            <person name="Pfister C.A."/>
            <person name="Younker I.T."/>
            <person name="Light S.H."/>
        </authorList>
    </citation>
    <scope>NUCLEOTIDE SEQUENCE</scope>
    <source>
        <strain evidence="1">TN.2.01</strain>
    </source>
</reference>
<comment type="caution">
    <text evidence="1">The sequence shown here is derived from an EMBL/GenBank/DDBJ whole genome shotgun (WGS) entry which is preliminary data.</text>
</comment>
<proteinExistence type="predicted"/>
<protein>
    <submittedName>
        <fullName evidence="1">Uncharacterized protein</fullName>
    </submittedName>
</protein>
<dbReference type="EMBL" id="JBAKAX010000004">
    <property type="protein sequence ID" value="MEL0603813.1"/>
    <property type="molecule type" value="Genomic_DNA"/>
</dbReference>